<comment type="catalytic activity">
    <reaction evidence="1">
        <text>ATP + protein L-histidine = ADP + protein N-phospho-L-histidine.</text>
        <dbReference type="EC" id="2.7.13.3"/>
    </reaction>
</comment>
<dbReference type="FunFam" id="3.30.565.10:FF:000006">
    <property type="entry name" value="Sensor histidine kinase WalK"/>
    <property type="match status" value="1"/>
</dbReference>
<evidence type="ECO:0000256" key="1">
    <source>
        <dbReference type="ARBA" id="ARBA00000085"/>
    </source>
</evidence>
<dbReference type="Pfam" id="PF00512">
    <property type="entry name" value="HisKA"/>
    <property type="match status" value="1"/>
</dbReference>
<dbReference type="Gene3D" id="1.10.287.130">
    <property type="match status" value="1"/>
</dbReference>
<evidence type="ECO:0000256" key="8">
    <source>
        <dbReference type="SAM" id="Phobius"/>
    </source>
</evidence>
<evidence type="ECO:0000256" key="4">
    <source>
        <dbReference type="ARBA" id="ARBA00022679"/>
    </source>
</evidence>
<proteinExistence type="predicted"/>
<keyword evidence="7 8" id="KW-0472">Membrane</keyword>
<organism evidence="10 11">
    <name type="scientific">Minwuia thermotolerans</name>
    <dbReference type="NCBI Taxonomy" id="2056226"/>
    <lineage>
        <taxon>Bacteria</taxon>
        <taxon>Pseudomonadati</taxon>
        <taxon>Pseudomonadota</taxon>
        <taxon>Alphaproteobacteria</taxon>
        <taxon>Minwuiales</taxon>
        <taxon>Minwuiaceae</taxon>
        <taxon>Minwuia</taxon>
    </lineage>
</organism>
<dbReference type="AlphaFoldDB" id="A0A2M9FXB3"/>
<feature type="transmembrane region" description="Helical" evidence="8">
    <location>
        <begin position="49"/>
        <end position="67"/>
    </location>
</feature>
<dbReference type="RefSeq" id="WP_109792926.1">
    <property type="nucleotide sequence ID" value="NZ_PHIG01000048.1"/>
</dbReference>
<keyword evidence="8" id="KW-1133">Transmembrane helix</keyword>
<keyword evidence="5" id="KW-0418">Kinase</keyword>
<dbReference type="Pfam" id="PF02518">
    <property type="entry name" value="HATPase_c"/>
    <property type="match status" value="1"/>
</dbReference>
<evidence type="ECO:0000256" key="3">
    <source>
        <dbReference type="ARBA" id="ARBA00022553"/>
    </source>
</evidence>
<evidence type="ECO:0000256" key="2">
    <source>
        <dbReference type="ARBA" id="ARBA00012438"/>
    </source>
</evidence>
<dbReference type="Gene3D" id="3.30.450.20">
    <property type="entry name" value="PAS domain"/>
    <property type="match status" value="1"/>
</dbReference>
<feature type="transmembrane region" description="Helical" evidence="8">
    <location>
        <begin position="23"/>
        <end position="43"/>
    </location>
</feature>
<reference evidence="10 11" key="1">
    <citation type="submission" date="2017-11" db="EMBL/GenBank/DDBJ databases">
        <title>Draft genome sequence of Rhizobiales bacterium SY3-13.</title>
        <authorList>
            <person name="Sun C."/>
        </authorList>
    </citation>
    <scope>NUCLEOTIDE SEQUENCE [LARGE SCALE GENOMIC DNA]</scope>
    <source>
        <strain evidence="10 11">SY3-13</strain>
    </source>
</reference>
<dbReference type="OrthoDB" id="9797304at2"/>
<dbReference type="SUPFAM" id="SSF55785">
    <property type="entry name" value="PYP-like sensor domain (PAS domain)"/>
    <property type="match status" value="1"/>
</dbReference>
<dbReference type="GO" id="GO:0016036">
    <property type="term" value="P:cellular response to phosphate starvation"/>
    <property type="evidence" value="ECO:0007669"/>
    <property type="project" value="TreeGrafter"/>
</dbReference>
<dbReference type="PRINTS" id="PR00344">
    <property type="entry name" value="BCTRLSENSOR"/>
</dbReference>
<dbReference type="SMART" id="SM00387">
    <property type="entry name" value="HATPase_c"/>
    <property type="match status" value="1"/>
</dbReference>
<dbReference type="GO" id="GO:0005886">
    <property type="term" value="C:plasma membrane"/>
    <property type="evidence" value="ECO:0007669"/>
    <property type="project" value="TreeGrafter"/>
</dbReference>
<keyword evidence="3" id="KW-0597">Phosphoprotein</keyword>
<dbReference type="InterPro" id="IPR035965">
    <property type="entry name" value="PAS-like_dom_sf"/>
</dbReference>
<dbReference type="GO" id="GO:0000155">
    <property type="term" value="F:phosphorelay sensor kinase activity"/>
    <property type="evidence" value="ECO:0007669"/>
    <property type="project" value="InterPro"/>
</dbReference>
<dbReference type="PANTHER" id="PTHR45453:SF1">
    <property type="entry name" value="PHOSPHATE REGULON SENSOR PROTEIN PHOR"/>
    <property type="match status" value="1"/>
</dbReference>
<accession>A0A2M9FXB3</accession>
<dbReference type="InterPro" id="IPR003594">
    <property type="entry name" value="HATPase_dom"/>
</dbReference>
<evidence type="ECO:0000313" key="10">
    <source>
        <dbReference type="EMBL" id="PJK28093.1"/>
    </source>
</evidence>
<evidence type="ECO:0000256" key="6">
    <source>
        <dbReference type="ARBA" id="ARBA00023012"/>
    </source>
</evidence>
<protein>
    <recommendedName>
        <fullName evidence="2">histidine kinase</fullName>
        <ecNumber evidence="2">2.7.13.3</ecNumber>
    </recommendedName>
</protein>
<dbReference type="PROSITE" id="PS50109">
    <property type="entry name" value="HIS_KIN"/>
    <property type="match status" value="1"/>
</dbReference>
<dbReference type="InterPro" id="IPR036890">
    <property type="entry name" value="HATPase_C_sf"/>
</dbReference>
<dbReference type="GO" id="GO:0004721">
    <property type="term" value="F:phosphoprotein phosphatase activity"/>
    <property type="evidence" value="ECO:0007669"/>
    <property type="project" value="TreeGrafter"/>
</dbReference>
<dbReference type="InterPro" id="IPR005467">
    <property type="entry name" value="His_kinase_dom"/>
</dbReference>
<dbReference type="EC" id="2.7.13.3" evidence="2"/>
<dbReference type="Proteomes" id="UP000229498">
    <property type="component" value="Unassembled WGS sequence"/>
</dbReference>
<evidence type="ECO:0000256" key="5">
    <source>
        <dbReference type="ARBA" id="ARBA00022777"/>
    </source>
</evidence>
<dbReference type="Gene3D" id="3.30.565.10">
    <property type="entry name" value="Histidine kinase-like ATPase, C-terminal domain"/>
    <property type="match status" value="1"/>
</dbReference>
<keyword evidence="11" id="KW-1185">Reference proteome</keyword>
<dbReference type="PANTHER" id="PTHR45453">
    <property type="entry name" value="PHOSPHATE REGULON SENSOR PROTEIN PHOR"/>
    <property type="match status" value="1"/>
</dbReference>
<dbReference type="Pfam" id="PF13188">
    <property type="entry name" value="PAS_8"/>
    <property type="match status" value="1"/>
</dbReference>
<dbReference type="CDD" id="cd00082">
    <property type="entry name" value="HisKA"/>
    <property type="match status" value="1"/>
</dbReference>
<dbReference type="InterPro" id="IPR000014">
    <property type="entry name" value="PAS"/>
</dbReference>
<dbReference type="SMART" id="SM00388">
    <property type="entry name" value="HisKA"/>
    <property type="match status" value="1"/>
</dbReference>
<dbReference type="SUPFAM" id="SSF55874">
    <property type="entry name" value="ATPase domain of HSP90 chaperone/DNA topoisomerase II/histidine kinase"/>
    <property type="match status" value="1"/>
</dbReference>
<keyword evidence="4" id="KW-0808">Transferase</keyword>
<feature type="domain" description="Histidine kinase" evidence="9">
    <location>
        <begin position="246"/>
        <end position="463"/>
    </location>
</feature>
<dbReference type="InterPro" id="IPR004358">
    <property type="entry name" value="Sig_transdc_His_kin-like_C"/>
</dbReference>
<evidence type="ECO:0000256" key="7">
    <source>
        <dbReference type="ARBA" id="ARBA00023136"/>
    </source>
</evidence>
<dbReference type="InterPro" id="IPR050351">
    <property type="entry name" value="BphY/WalK/GraS-like"/>
</dbReference>
<evidence type="ECO:0000259" key="9">
    <source>
        <dbReference type="PROSITE" id="PS50109"/>
    </source>
</evidence>
<dbReference type="InterPro" id="IPR003661">
    <property type="entry name" value="HisK_dim/P_dom"/>
</dbReference>
<sequence length="464" mass="51160">MTVKAEDQHDAARPPFLPFPVRAVRQGLLIAAPTAALFGGFAANTDVSPATALFCWLGVNALALALIQRQMRQLWRMRQAVRRLSRDQARGVAETEAGSESSNLAAEIDRLSADLVGERARAVAGEAALRAVLDSLQLPVLIFDAGRQLRFLNLSARDLLGQVPEGRDFAAALRNPDVLAAVDRVIRGGASEDAEFRIYQPVPRRLRVRIEALPALSGASRSFIAMIDDLTDSERMREMRSDFVADVSHELRTPLASVLSIVETLNGAARDDPKAQQRFLKMLEEQARRMARIVEDLLSLSRIEMHEHQAPTGVTQLNDVLRNVAEVCQFAARERDMRLEIDLPERLDVVGDSHELTRLFQNLVDNALKYGDRGTAVRIHASVARNMARVAVSDRGPGIPREHIPRLTERFYRVDKGRSRAAGGTGLGLAIVKHVVNRHRGELKISSVENEGSTFTVELPLAPG</sequence>
<keyword evidence="8" id="KW-0812">Transmembrane</keyword>
<evidence type="ECO:0000313" key="11">
    <source>
        <dbReference type="Proteomes" id="UP000229498"/>
    </source>
</evidence>
<gene>
    <name evidence="10" type="ORF">CVT23_18835</name>
</gene>
<dbReference type="EMBL" id="PHIG01000048">
    <property type="protein sequence ID" value="PJK28093.1"/>
    <property type="molecule type" value="Genomic_DNA"/>
</dbReference>
<keyword evidence="6" id="KW-0902">Two-component regulatory system</keyword>
<comment type="caution">
    <text evidence="10">The sequence shown here is derived from an EMBL/GenBank/DDBJ whole genome shotgun (WGS) entry which is preliminary data.</text>
</comment>
<dbReference type="InterPro" id="IPR036097">
    <property type="entry name" value="HisK_dim/P_sf"/>
</dbReference>
<dbReference type="FunFam" id="1.10.287.130:FF:000001">
    <property type="entry name" value="Two-component sensor histidine kinase"/>
    <property type="match status" value="1"/>
</dbReference>
<dbReference type="SUPFAM" id="SSF47384">
    <property type="entry name" value="Homodimeric domain of signal transducing histidine kinase"/>
    <property type="match status" value="1"/>
</dbReference>
<name>A0A2M9FXB3_9PROT</name>